<dbReference type="AlphaFoldDB" id="A0A2J8D317"/>
<organism evidence="4 5">
    <name type="scientific">Verticillium dahliae</name>
    <name type="common">Verticillium wilt</name>
    <dbReference type="NCBI Taxonomy" id="27337"/>
    <lineage>
        <taxon>Eukaryota</taxon>
        <taxon>Fungi</taxon>
        <taxon>Dikarya</taxon>
        <taxon>Ascomycota</taxon>
        <taxon>Pezizomycotina</taxon>
        <taxon>Sordariomycetes</taxon>
        <taxon>Hypocreomycetidae</taxon>
        <taxon>Glomerellales</taxon>
        <taxon>Plectosphaerellaceae</taxon>
        <taxon>Verticillium</taxon>
    </lineage>
</organism>
<dbReference type="EMBL" id="RSDZ01000023">
    <property type="protein sequence ID" value="RXG48466.1"/>
    <property type="molecule type" value="Genomic_DNA"/>
</dbReference>
<dbReference type="PANTHER" id="PTHR22839:SF0">
    <property type="entry name" value="THO COMPLEX SUBUNIT 3"/>
    <property type="match status" value="1"/>
</dbReference>
<dbReference type="PANTHER" id="PTHR22839">
    <property type="entry name" value="THO COMPLEX SUBUNIT 3 THO3"/>
    <property type="match status" value="1"/>
</dbReference>
<keyword evidence="2" id="KW-0677">Repeat</keyword>
<dbReference type="InterPro" id="IPR036322">
    <property type="entry name" value="WD40_repeat_dom_sf"/>
</dbReference>
<sequence length="340" mass="37120">MAPLSRPKTSLPRERFTTYLKDIKIQTYQDPSFGSSSRNSGSSRSSIWSISWNPTGSLIATGADRILRVWNPEKPVARFSTELKGHTAAIAKVAFNPAKDAELCSISFDGVAKFWDVRSKTCTNEVKGLGEAFTLAWAPDGETLVVGNKADTLFLLSPTQTAPLSTHTQDVQTNQVSFCWSGEKVFLTTGEGRVRILSYPDFQPLLHREGPDGAIEFTLDGHASQCLSAEMQPTARYLATGGYDSIIALWDTTNWICQNTVTTSVGPVRSISFTFDGSYCVGGSEQGAGLDVFHTETGDTIHTIKTSDPSPVVAWAPTRYYLAFIDQNALRIAGIDTERK</sequence>
<keyword evidence="1" id="KW-0853">WD repeat</keyword>
<dbReference type="SUPFAM" id="SSF50978">
    <property type="entry name" value="WD40 repeat-like"/>
    <property type="match status" value="1"/>
</dbReference>
<dbReference type="InterPro" id="IPR019775">
    <property type="entry name" value="WD40_repeat_CS"/>
</dbReference>
<dbReference type="Proteomes" id="UP000288725">
    <property type="component" value="Chromosome 1"/>
</dbReference>
<dbReference type="GO" id="GO:0006406">
    <property type="term" value="P:mRNA export from nucleus"/>
    <property type="evidence" value="ECO:0007669"/>
    <property type="project" value="InterPro"/>
</dbReference>
<evidence type="ECO:0000256" key="1">
    <source>
        <dbReference type="ARBA" id="ARBA00022574"/>
    </source>
</evidence>
<evidence type="ECO:0000256" key="3">
    <source>
        <dbReference type="ARBA" id="ARBA00046343"/>
    </source>
</evidence>
<reference evidence="4 5" key="1">
    <citation type="submission" date="2018-12" db="EMBL/GenBank/DDBJ databases">
        <title>Genome of Verticillium dahliae isolate Getta Getta.</title>
        <authorList>
            <person name="Gardiner D.M."/>
        </authorList>
    </citation>
    <scope>NUCLEOTIDE SEQUENCE [LARGE SCALE GENOMIC DNA]</scope>
    <source>
        <strain evidence="4 5">Getta Getta</strain>
    </source>
</reference>
<dbReference type="Gene3D" id="2.130.10.10">
    <property type="entry name" value="YVTN repeat-like/Quinoprotein amine dehydrogenase"/>
    <property type="match status" value="2"/>
</dbReference>
<dbReference type="PROSITE" id="PS50294">
    <property type="entry name" value="WD_REPEATS_REGION"/>
    <property type="match status" value="2"/>
</dbReference>
<evidence type="ECO:0000313" key="5">
    <source>
        <dbReference type="Proteomes" id="UP000288725"/>
    </source>
</evidence>
<gene>
    <name evidence="4" type="ORF">VDGE_08833</name>
</gene>
<dbReference type="InterPro" id="IPR040132">
    <property type="entry name" value="Tex1/THOC3"/>
</dbReference>
<comment type="caution">
    <text evidence="4">The sequence shown here is derived from an EMBL/GenBank/DDBJ whole genome shotgun (WGS) entry which is preliminary data.</text>
</comment>
<proteinExistence type="inferred from homology"/>
<dbReference type="Pfam" id="PF00400">
    <property type="entry name" value="WD40"/>
    <property type="match status" value="3"/>
</dbReference>
<evidence type="ECO:0000256" key="2">
    <source>
        <dbReference type="ARBA" id="ARBA00022737"/>
    </source>
</evidence>
<comment type="similarity">
    <text evidence="3">Belongs to the THOC3 family.</text>
</comment>
<protein>
    <submittedName>
        <fullName evidence="4">Uncharacterized protein</fullName>
    </submittedName>
</protein>
<dbReference type="InterPro" id="IPR015943">
    <property type="entry name" value="WD40/YVTN_repeat-like_dom_sf"/>
</dbReference>
<evidence type="ECO:0000313" key="4">
    <source>
        <dbReference type="EMBL" id="RXG48466.1"/>
    </source>
</evidence>
<dbReference type="PROSITE" id="PS00678">
    <property type="entry name" value="WD_REPEATS_1"/>
    <property type="match status" value="1"/>
</dbReference>
<dbReference type="FunFam" id="2.130.10.10:FF:000870">
    <property type="entry name" value="WD repeat-containing protein"/>
    <property type="match status" value="1"/>
</dbReference>
<dbReference type="GO" id="GO:0000445">
    <property type="term" value="C:THO complex part of transcription export complex"/>
    <property type="evidence" value="ECO:0007669"/>
    <property type="project" value="TreeGrafter"/>
</dbReference>
<accession>A0A2J8D317</accession>
<name>A0A2J8D317_VERDA</name>
<dbReference type="SMART" id="SM00320">
    <property type="entry name" value="WD40"/>
    <property type="match status" value="5"/>
</dbReference>
<dbReference type="InterPro" id="IPR001680">
    <property type="entry name" value="WD40_rpt"/>
</dbReference>
<dbReference type="PROSITE" id="PS50082">
    <property type="entry name" value="WD_REPEATS_2"/>
    <property type="match status" value="2"/>
</dbReference>